<organism evidence="2 3">
    <name type="scientific">Thiomicrorhabdus xiamenensis</name>
    <dbReference type="NCBI Taxonomy" id="2739063"/>
    <lineage>
        <taxon>Bacteria</taxon>
        <taxon>Pseudomonadati</taxon>
        <taxon>Pseudomonadota</taxon>
        <taxon>Gammaproteobacteria</taxon>
        <taxon>Thiotrichales</taxon>
        <taxon>Piscirickettsiaceae</taxon>
        <taxon>Thiomicrorhabdus</taxon>
    </lineage>
</organism>
<evidence type="ECO:0000313" key="2">
    <source>
        <dbReference type="EMBL" id="QKI88201.1"/>
    </source>
</evidence>
<feature type="coiled-coil region" evidence="1">
    <location>
        <begin position="251"/>
        <end position="313"/>
    </location>
</feature>
<keyword evidence="1" id="KW-0175">Coiled coil</keyword>
<dbReference type="RefSeq" id="WP_173283797.1">
    <property type="nucleotide sequence ID" value="NZ_CP054020.1"/>
</dbReference>
<gene>
    <name evidence="2" type="ORF">HQN79_00735</name>
</gene>
<sequence length="443" mass="51731">MQTVLIPDLRYAFLSIFFFALNLGFSSSLAEDSSLLAKVYGSELLPETAVEDRDPSIRHQLFLIKNFIVEEFLKREGIYPTANEVRRIEEKVGIRSEERQKKSMQYLQQKLAESELSKEEWIAQKHKELAETQQAIDKLLAVDSVKKRKIVTRYLETLKNSQIREKPTPWKEIPDYVLESMQDGFERNCIPPAKSVNDAVSIESGEIDENGNEVRYLNHSVDSSEWKEDKSCPALREHLKLAREHPQAFIQQEYQRQLISWEKHNARIQNQRDPASILARHFHNELQPLRFKVNGLERQIALADELYAKQQSRKEFHAERLAELQSGDDKSQKFNKGVSVLLMKHFRFHRAVHNLYGGRITEDGLPVHALLSYYQSLLQTKQLQVFNQELREAFNAYLDELEDKKQEIEKKCANQPNEDRVRGCSTKAEIGFKSMDRFIKRLQ</sequence>
<dbReference type="Proteomes" id="UP000504724">
    <property type="component" value="Chromosome"/>
</dbReference>
<dbReference type="AlphaFoldDB" id="A0A7D4SM65"/>
<proteinExistence type="predicted"/>
<dbReference type="KEGG" id="txa:HQN79_00735"/>
<reference evidence="2 3" key="1">
    <citation type="submission" date="2020-05" db="EMBL/GenBank/DDBJ databases">
        <title>Thiomicrorhabdus sediminis sp.nov. and Thiomicrorhabdus xiamenensis sp.nov., novel sulfur-oxidizing bacteria isolated from coastal sediment.</title>
        <authorList>
            <person name="Liu X."/>
        </authorList>
    </citation>
    <scope>NUCLEOTIDE SEQUENCE [LARGE SCALE GENOMIC DNA]</scope>
    <source>
        <strain evidence="2 3">G2</strain>
    </source>
</reference>
<protein>
    <submittedName>
        <fullName evidence="2">Uncharacterized protein</fullName>
    </submittedName>
</protein>
<evidence type="ECO:0000256" key="1">
    <source>
        <dbReference type="SAM" id="Coils"/>
    </source>
</evidence>
<feature type="coiled-coil region" evidence="1">
    <location>
        <begin position="387"/>
        <end position="418"/>
    </location>
</feature>
<keyword evidence="3" id="KW-1185">Reference proteome</keyword>
<name>A0A7D4SM65_9GAMM</name>
<evidence type="ECO:0000313" key="3">
    <source>
        <dbReference type="Proteomes" id="UP000504724"/>
    </source>
</evidence>
<accession>A0A7D4SM65</accession>
<dbReference type="EMBL" id="CP054020">
    <property type="protein sequence ID" value="QKI88201.1"/>
    <property type="molecule type" value="Genomic_DNA"/>
</dbReference>